<sequence length="101" mass="11208">MTTEPLRIPLAELRTAVDLLLRRLEAATVARSVPLDQDDFWSVPPDRLYDPTTEPDALTIGQLSASWRHLADLVADPDRAVGHHLVWLADVLRAIGLEHPG</sequence>
<proteinExistence type="predicted"/>
<dbReference type="RefSeq" id="WP_354644033.1">
    <property type="nucleotide sequence ID" value="NZ_CP159872.1"/>
</dbReference>
<dbReference type="EMBL" id="CP159872">
    <property type="protein sequence ID" value="XCM83098.1"/>
    <property type="molecule type" value="Genomic_DNA"/>
</dbReference>
<protein>
    <submittedName>
        <fullName evidence="1">Uncharacterized protein</fullName>
    </submittedName>
</protein>
<gene>
    <name evidence="1" type="ORF">ABWK59_31325</name>
</gene>
<accession>A0AAU8K769</accession>
<dbReference type="AlphaFoldDB" id="A0AAU8K769"/>
<dbReference type="KEGG" id="kcm:ABWK59_31325"/>
<organism evidence="1">
    <name type="scientific">Kitasatospora camelliae</name>
    <dbReference type="NCBI Taxonomy" id="3156397"/>
    <lineage>
        <taxon>Bacteria</taxon>
        <taxon>Bacillati</taxon>
        <taxon>Actinomycetota</taxon>
        <taxon>Actinomycetes</taxon>
        <taxon>Kitasatosporales</taxon>
        <taxon>Streptomycetaceae</taxon>
        <taxon>Kitasatospora</taxon>
    </lineage>
</organism>
<reference evidence="1" key="1">
    <citation type="submission" date="2024-06" db="EMBL/GenBank/DDBJ databases">
        <title>The genome sequences of Kitasatospora sp. strain HUAS MG31.</title>
        <authorList>
            <person name="Mo P."/>
        </authorList>
    </citation>
    <scope>NUCLEOTIDE SEQUENCE</scope>
    <source>
        <strain evidence="1">HUAS MG31</strain>
    </source>
</reference>
<evidence type="ECO:0000313" key="1">
    <source>
        <dbReference type="EMBL" id="XCM83098.1"/>
    </source>
</evidence>
<name>A0AAU8K769_9ACTN</name>